<protein>
    <recommendedName>
        <fullName evidence="4">Arrestin-like N-terminal domain-containing protein</fullName>
    </recommendedName>
</protein>
<accession>A0A5C3KLL6</accession>
<dbReference type="OrthoDB" id="3259897at2759"/>
<feature type="compositionally biased region" description="Low complexity" evidence="1">
    <location>
        <begin position="8"/>
        <end position="19"/>
    </location>
</feature>
<dbReference type="Gene3D" id="2.60.40.640">
    <property type="match status" value="1"/>
</dbReference>
<feature type="region of interest" description="Disordered" evidence="1">
    <location>
        <begin position="1"/>
        <end position="20"/>
    </location>
</feature>
<evidence type="ECO:0000256" key="1">
    <source>
        <dbReference type="SAM" id="MobiDB-lite"/>
    </source>
</evidence>
<keyword evidence="3" id="KW-1185">Reference proteome</keyword>
<proteinExistence type="predicted"/>
<dbReference type="InterPro" id="IPR014752">
    <property type="entry name" value="Arrestin-like_C"/>
</dbReference>
<dbReference type="AlphaFoldDB" id="A0A5C3KLL6"/>
<evidence type="ECO:0000313" key="2">
    <source>
        <dbReference type="EMBL" id="TFK21144.1"/>
    </source>
</evidence>
<dbReference type="Proteomes" id="UP000307440">
    <property type="component" value="Unassembled WGS sequence"/>
</dbReference>
<evidence type="ECO:0008006" key="4">
    <source>
        <dbReference type="Google" id="ProtNLM"/>
    </source>
</evidence>
<sequence length="446" mass="50080">MRRRAATVSHPSVHDSSSSRMIPQAVYSHVSTYRSVQLELQLYSPSLKVDARGPIAVFNNHDEIGGKVVLDCPASDTGRLTLSIEGAFTYPSHWDGETYSEPRRNVFFTHSHIISVSNEGSSRFTFRDAFMKRRPSASHLRLSSPSVERSYPFQLPIPQGSHPGQELPPSFTSLDSKRGSSLVISSDISYKILATWEPDNLEMPPSYLEIPVILQHDPDFQSEDAHDDVWLEMPLITERPMPVRLAVALPKSVTFCRRSSIPYFVVFTTHPRSPAMTKEIAADSTISVALIRQIVINEPQSMMSITPPSSPSGEDGESSRHNFLRLVAKSGPRLISGRKRGYEEMQDKPLPDIPPSRTAFSESKTIYREIFVGFSKRPRRRCEDGKHPSLEEQTALPDGLHKSKISLDADMLPCIDWAGVSVKYYLDVSVSIGQDDWRARMPVRIF</sequence>
<evidence type="ECO:0000313" key="3">
    <source>
        <dbReference type="Proteomes" id="UP000307440"/>
    </source>
</evidence>
<name>A0A5C3KLL6_COPMA</name>
<reference evidence="2 3" key="1">
    <citation type="journal article" date="2019" name="Nat. Ecol. Evol.">
        <title>Megaphylogeny resolves global patterns of mushroom evolution.</title>
        <authorList>
            <person name="Varga T."/>
            <person name="Krizsan K."/>
            <person name="Foldi C."/>
            <person name="Dima B."/>
            <person name="Sanchez-Garcia M."/>
            <person name="Sanchez-Ramirez S."/>
            <person name="Szollosi G.J."/>
            <person name="Szarkandi J.G."/>
            <person name="Papp V."/>
            <person name="Albert L."/>
            <person name="Andreopoulos W."/>
            <person name="Angelini C."/>
            <person name="Antonin V."/>
            <person name="Barry K.W."/>
            <person name="Bougher N.L."/>
            <person name="Buchanan P."/>
            <person name="Buyck B."/>
            <person name="Bense V."/>
            <person name="Catcheside P."/>
            <person name="Chovatia M."/>
            <person name="Cooper J."/>
            <person name="Damon W."/>
            <person name="Desjardin D."/>
            <person name="Finy P."/>
            <person name="Geml J."/>
            <person name="Haridas S."/>
            <person name="Hughes K."/>
            <person name="Justo A."/>
            <person name="Karasinski D."/>
            <person name="Kautmanova I."/>
            <person name="Kiss B."/>
            <person name="Kocsube S."/>
            <person name="Kotiranta H."/>
            <person name="LaButti K.M."/>
            <person name="Lechner B.E."/>
            <person name="Liimatainen K."/>
            <person name="Lipzen A."/>
            <person name="Lukacs Z."/>
            <person name="Mihaltcheva S."/>
            <person name="Morgado L.N."/>
            <person name="Niskanen T."/>
            <person name="Noordeloos M.E."/>
            <person name="Ohm R.A."/>
            <person name="Ortiz-Santana B."/>
            <person name="Ovrebo C."/>
            <person name="Racz N."/>
            <person name="Riley R."/>
            <person name="Savchenko A."/>
            <person name="Shiryaev A."/>
            <person name="Soop K."/>
            <person name="Spirin V."/>
            <person name="Szebenyi C."/>
            <person name="Tomsovsky M."/>
            <person name="Tulloss R.E."/>
            <person name="Uehling J."/>
            <person name="Grigoriev I.V."/>
            <person name="Vagvolgyi C."/>
            <person name="Papp T."/>
            <person name="Martin F.M."/>
            <person name="Miettinen O."/>
            <person name="Hibbett D.S."/>
            <person name="Nagy L.G."/>
        </authorList>
    </citation>
    <scope>NUCLEOTIDE SEQUENCE [LARGE SCALE GENOMIC DNA]</scope>
    <source>
        <strain evidence="2 3">CBS 121175</strain>
    </source>
</reference>
<dbReference type="STRING" id="230819.A0A5C3KLL6"/>
<organism evidence="2 3">
    <name type="scientific">Coprinopsis marcescibilis</name>
    <name type="common">Agaric fungus</name>
    <name type="synonym">Psathyrella marcescibilis</name>
    <dbReference type="NCBI Taxonomy" id="230819"/>
    <lineage>
        <taxon>Eukaryota</taxon>
        <taxon>Fungi</taxon>
        <taxon>Dikarya</taxon>
        <taxon>Basidiomycota</taxon>
        <taxon>Agaricomycotina</taxon>
        <taxon>Agaricomycetes</taxon>
        <taxon>Agaricomycetidae</taxon>
        <taxon>Agaricales</taxon>
        <taxon>Agaricineae</taxon>
        <taxon>Psathyrellaceae</taxon>
        <taxon>Coprinopsis</taxon>
    </lineage>
</organism>
<dbReference type="EMBL" id="ML210277">
    <property type="protein sequence ID" value="TFK21144.1"/>
    <property type="molecule type" value="Genomic_DNA"/>
</dbReference>
<gene>
    <name evidence="2" type="ORF">FA15DRAFT_672858</name>
</gene>